<dbReference type="HOGENOM" id="CLU_1519870_0_0_1"/>
<dbReference type="eggNOG" id="KOG2235">
    <property type="taxonomic scope" value="Eukaryota"/>
</dbReference>
<feature type="domain" description="E3 UFM1-protein ligase-like C-terminal" evidence="1">
    <location>
        <begin position="18"/>
        <end position="106"/>
    </location>
</feature>
<dbReference type="Pfam" id="PF25041">
    <property type="entry name" value="UFL1_C"/>
    <property type="match status" value="1"/>
</dbReference>
<proteinExistence type="predicted"/>
<evidence type="ECO:0000259" key="1">
    <source>
        <dbReference type="Pfam" id="PF25041"/>
    </source>
</evidence>
<dbReference type="EMBL" id="KI392616">
    <property type="protein sequence ID" value="ERN12226.1"/>
    <property type="molecule type" value="Genomic_DNA"/>
</dbReference>
<dbReference type="Proteomes" id="UP000017836">
    <property type="component" value="Unassembled WGS sequence"/>
</dbReference>
<dbReference type="GO" id="GO:0071569">
    <property type="term" value="P:protein ufmylation"/>
    <property type="evidence" value="ECO:0007669"/>
    <property type="project" value="InterPro"/>
</dbReference>
<keyword evidence="3" id="KW-1185">Reference proteome</keyword>
<sequence>MASFEFGLLLKKLDKKLERTLLHSYRKDLTSLVDNETDPVALLPKVVSLLHLQVHNKIIQAPGRAISAAIFRLKDKLEESAYNVLMDYHAKTVSHLSLLSAANGDAILGNCKPRGIVRIGEEERKSVTSKEEEKVKLWRRPEWPQVRNGNRHVSSVISKLNSTPSLAQTSAIASTSL</sequence>
<dbReference type="PANTHER" id="PTHR31057:SF0">
    <property type="entry name" value="E3 UFM1-PROTEIN LIGASE 1"/>
    <property type="match status" value="1"/>
</dbReference>
<protein>
    <recommendedName>
        <fullName evidence="1">E3 UFM1-protein ligase-like C-terminal domain-containing protein</fullName>
    </recommendedName>
</protein>
<dbReference type="Gramene" id="ERN12226">
    <property type="protein sequence ID" value="ERN12226"/>
    <property type="gene ID" value="AMTR_s00034p00206540"/>
</dbReference>
<dbReference type="AlphaFoldDB" id="W1PWR3"/>
<reference evidence="3" key="1">
    <citation type="journal article" date="2013" name="Science">
        <title>The Amborella genome and the evolution of flowering plants.</title>
        <authorList>
            <consortium name="Amborella Genome Project"/>
        </authorList>
    </citation>
    <scope>NUCLEOTIDE SEQUENCE [LARGE SCALE GENOMIC DNA]</scope>
</reference>
<gene>
    <name evidence="2" type="ORF">AMTR_s00034p00206540</name>
</gene>
<dbReference type="GO" id="GO:0061666">
    <property type="term" value="F:UFM1 ligase activity"/>
    <property type="evidence" value="ECO:0007669"/>
    <property type="project" value="InterPro"/>
</dbReference>
<evidence type="ECO:0000313" key="2">
    <source>
        <dbReference type="EMBL" id="ERN12226.1"/>
    </source>
</evidence>
<dbReference type="InterPro" id="IPR056761">
    <property type="entry name" value="Ufl1-like_C"/>
</dbReference>
<organism evidence="2 3">
    <name type="scientific">Amborella trichopoda</name>
    <dbReference type="NCBI Taxonomy" id="13333"/>
    <lineage>
        <taxon>Eukaryota</taxon>
        <taxon>Viridiplantae</taxon>
        <taxon>Streptophyta</taxon>
        <taxon>Embryophyta</taxon>
        <taxon>Tracheophyta</taxon>
        <taxon>Spermatophyta</taxon>
        <taxon>Magnoliopsida</taxon>
        <taxon>Amborellales</taxon>
        <taxon>Amborellaceae</taxon>
        <taxon>Amborella</taxon>
    </lineage>
</organism>
<dbReference type="STRING" id="13333.W1PWR3"/>
<name>W1PWR3_AMBTC</name>
<accession>W1PWR3</accession>
<evidence type="ECO:0000313" key="3">
    <source>
        <dbReference type="Proteomes" id="UP000017836"/>
    </source>
</evidence>
<dbReference type="InterPro" id="IPR018611">
    <property type="entry name" value="Ufl1"/>
</dbReference>
<dbReference type="PANTHER" id="PTHR31057">
    <property type="entry name" value="E3 UFM1-PROTEIN LIGASE 1"/>
    <property type="match status" value="1"/>
</dbReference>